<dbReference type="PROSITE" id="PS51082">
    <property type="entry name" value="WH2"/>
    <property type="match status" value="1"/>
</dbReference>
<evidence type="ECO:0000256" key="2">
    <source>
        <dbReference type="ARBA" id="ARBA00023203"/>
    </source>
</evidence>
<organism evidence="5 6">
    <name type="scientific">Rhamnusium bicolor</name>
    <dbReference type="NCBI Taxonomy" id="1586634"/>
    <lineage>
        <taxon>Eukaryota</taxon>
        <taxon>Metazoa</taxon>
        <taxon>Ecdysozoa</taxon>
        <taxon>Arthropoda</taxon>
        <taxon>Hexapoda</taxon>
        <taxon>Insecta</taxon>
        <taxon>Pterygota</taxon>
        <taxon>Neoptera</taxon>
        <taxon>Endopterygota</taxon>
        <taxon>Coleoptera</taxon>
        <taxon>Polyphaga</taxon>
        <taxon>Cucujiformia</taxon>
        <taxon>Chrysomeloidea</taxon>
        <taxon>Cerambycidae</taxon>
        <taxon>Lepturinae</taxon>
        <taxon>Rhagiini</taxon>
        <taxon>Rhamnusium</taxon>
    </lineage>
</organism>
<gene>
    <name evidence="5" type="ORF">NQ314_016293</name>
</gene>
<dbReference type="GO" id="GO:0043015">
    <property type="term" value="F:gamma-tubulin binding"/>
    <property type="evidence" value="ECO:0007669"/>
    <property type="project" value="TreeGrafter"/>
</dbReference>
<sequence>MSHLTNCNFTMLMFHLIKKKEKLEGLGEIPKSINCVNDLLLYNSGKNLYKNFVIADALKGPQNIKEDDERDISDIGPAPHSISERSTLPKSTTQTYFYTPQIGEVPALDVPLDLPDLPGIADDLHYEFEVGPGIAPSVVATQNVIENIEELPAIIHNETEVKENDIPDVNLPPPPPLDDEVVKPPPIQEIPKPQPEPVSERSEVDLPKSSKVKEKLPKINILPPNDARSSLMDAIRKAGGSGKANLRSVSETEKEISTKPPSGDLMADLHLKLSMRRKGISGTKKQENSVDPDSTLGKNISYDSTP</sequence>
<evidence type="ECO:0000313" key="6">
    <source>
        <dbReference type="Proteomes" id="UP001162156"/>
    </source>
</evidence>
<keyword evidence="2" id="KW-0009">Actin-binding</keyword>
<dbReference type="GO" id="GO:0005769">
    <property type="term" value="C:early endosome"/>
    <property type="evidence" value="ECO:0007669"/>
    <property type="project" value="InterPro"/>
</dbReference>
<protein>
    <recommendedName>
        <fullName evidence="4">WH2 domain-containing protein</fullName>
    </recommendedName>
</protein>
<dbReference type="Pfam" id="PF11945">
    <property type="entry name" value="WASH_WAHD"/>
    <property type="match status" value="1"/>
</dbReference>
<feature type="region of interest" description="Disordered" evidence="3">
    <location>
        <begin position="67"/>
        <end position="89"/>
    </location>
</feature>
<feature type="compositionally biased region" description="Basic and acidic residues" evidence="3">
    <location>
        <begin position="198"/>
        <end position="217"/>
    </location>
</feature>
<dbReference type="GO" id="GO:0005829">
    <property type="term" value="C:cytosol"/>
    <property type="evidence" value="ECO:0007669"/>
    <property type="project" value="GOC"/>
</dbReference>
<dbReference type="GO" id="GO:0034314">
    <property type="term" value="P:Arp2/3 complex-mediated actin nucleation"/>
    <property type="evidence" value="ECO:0007669"/>
    <property type="project" value="InterPro"/>
</dbReference>
<dbReference type="Proteomes" id="UP001162156">
    <property type="component" value="Unassembled WGS sequence"/>
</dbReference>
<evidence type="ECO:0000259" key="4">
    <source>
        <dbReference type="PROSITE" id="PS51082"/>
    </source>
</evidence>
<dbReference type="InterPro" id="IPR003124">
    <property type="entry name" value="WH2_dom"/>
</dbReference>
<comment type="similarity">
    <text evidence="1">Belongs to the WASH1 family.</text>
</comment>
<dbReference type="GO" id="GO:0055037">
    <property type="term" value="C:recycling endosome"/>
    <property type="evidence" value="ECO:0007669"/>
    <property type="project" value="TreeGrafter"/>
</dbReference>
<reference evidence="5" key="1">
    <citation type="journal article" date="2023" name="Insect Mol. Biol.">
        <title>Genome sequencing provides insights into the evolution of gene families encoding plant cell wall-degrading enzymes in longhorned beetles.</title>
        <authorList>
            <person name="Shin N.R."/>
            <person name="Okamura Y."/>
            <person name="Kirsch R."/>
            <person name="Pauchet Y."/>
        </authorList>
    </citation>
    <scope>NUCLEOTIDE SEQUENCE</scope>
    <source>
        <strain evidence="5">RBIC_L_NR</strain>
    </source>
</reference>
<evidence type="ECO:0000256" key="3">
    <source>
        <dbReference type="SAM" id="MobiDB-lite"/>
    </source>
</evidence>
<evidence type="ECO:0000256" key="1">
    <source>
        <dbReference type="ARBA" id="ARBA00005602"/>
    </source>
</evidence>
<dbReference type="GO" id="GO:0071203">
    <property type="term" value="C:WASH complex"/>
    <property type="evidence" value="ECO:0007669"/>
    <property type="project" value="InterPro"/>
</dbReference>
<dbReference type="GO" id="GO:0042147">
    <property type="term" value="P:retrograde transport, endosome to Golgi"/>
    <property type="evidence" value="ECO:0007669"/>
    <property type="project" value="TreeGrafter"/>
</dbReference>
<accession>A0AAV8WWS7</accession>
<evidence type="ECO:0000313" key="5">
    <source>
        <dbReference type="EMBL" id="KAJ8930873.1"/>
    </source>
</evidence>
<dbReference type="InterPro" id="IPR028290">
    <property type="entry name" value="WASH1"/>
</dbReference>
<dbReference type="PANTHER" id="PTHR23331:SF1">
    <property type="entry name" value="WASH COMPLEX SUBUNIT 1"/>
    <property type="match status" value="1"/>
</dbReference>
<feature type="domain" description="WH2" evidence="4">
    <location>
        <begin position="227"/>
        <end position="249"/>
    </location>
</feature>
<dbReference type="AlphaFoldDB" id="A0AAV8WWS7"/>
<dbReference type="PANTHER" id="PTHR23331">
    <property type="entry name" value="CXYORF1"/>
    <property type="match status" value="1"/>
</dbReference>
<dbReference type="InterPro" id="IPR021854">
    <property type="entry name" value="WASH1_WAHD"/>
</dbReference>
<dbReference type="GO" id="GO:0006887">
    <property type="term" value="P:exocytosis"/>
    <property type="evidence" value="ECO:0007669"/>
    <property type="project" value="TreeGrafter"/>
</dbReference>
<name>A0AAV8WWS7_9CUCU</name>
<dbReference type="GO" id="GO:0032456">
    <property type="term" value="P:endocytic recycling"/>
    <property type="evidence" value="ECO:0007669"/>
    <property type="project" value="TreeGrafter"/>
</dbReference>
<feature type="compositionally biased region" description="Polar residues" evidence="3">
    <location>
        <begin position="289"/>
        <end position="306"/>
    </location>
</feature>
<dbReference type="GO" id="GO:0003779">
    <property type="term" value="F:actin binding"/>
    <property type="evidence" value="ECO:0007669"/>
    <property type="project" value="UniProtKB-KW"/>
</dbReference>
<dbReference type="GO" id="GO:0043014">
    <property type="term" value="F:alpha-tubulin binding"/>
    <property type="evidence" value="ECO:0007669"/>
    <property type="project" value="InterPro"/>
</dbReference>
<feature type="compositionally biased region" description="Pro residues" evidence="3">
    <location>
        <begin position="183"/>
        <end position="196"/>
    </location>
</feature>
<keyword evidence="6" id="KW-1185">Reference proteome</keyword>
<dbReference type="EMBL" id="JANEYF010004530">
    <property type="protein sequence ID" value="KAJ8930873.1"/>
    <property type="molecule type" value="Genomic_DNA"/>
</dbReference>
<feature type="region of interest" description="Disordered" evidence="3">
    <location>
        <begin position="159"/>
        <end position="306"/>
    </location>
</feature>
<comment type="caution">
    <text evidence="5">The sequence shown here is derived from an EMBL/GenBank/DDBJ whole genome shotgun (WGS) entry which is preliminary data.</text>
</comment>
<proteinExistence type="inferred from homology"/>